<dbReference type="EMBL" id="FPBV01000029">
    <property type="protein sequence ID" value="SFV06230.1"/>
    <property type="molecule type" value="Genomic_DNA"/>
</dbReference>
<dbReference type="GO" id="GO:0003961">
    <property type="term" value="F:O-acetylhomoserine aminocarboxypropyltransferase activity"/>
    <property type="evidence" value="ECO:0007669"/>
    <property type="project" value="TreeGrafter"/>
</dbReference>
<dbReference type="GO" id="GO:0008483">
    <property type="term" value="F:transaminase activity"/>
    <property type="evidence" value="ECO:0007669"/>
    <property type="project" value="UniProtKB-KW"/>
</dbReference>
<dbReference type="Gene3D" id="3.40.640.10">
    <property type="entry name" value="Type I PLP-dependent aspartate aminotransferase-like (Major domain)"/>
    <property type="match status" value="1"/>
</dbReference>
<dbReference type="GO" id="GO:0004124">
    <property type="term" value="F:cysteine synthase activity"/>
    <property type="evidence" value="ECO:0007669"/>
    <property type="project" value="TreeGrafter"/>
</dbReference>
<dbReference type="InterPro" id="IPR006235">
    <property type="entry name" value="OAc-hSer/O-AcSer_sulfhydrylase"/>
</dbReference>
<evidence type="ECO:0000313" key="3">
    <source>
        <dbReference type="EMBL" id="SFV06230.1"/>
    </source>
</evidence>
<dbReference type="AlphaFoldDB" id="A0A1I7L963"/>
<dbReference type="GO" id="GO:0006535">
    <property type="term" value="P:cysteine biosynthetic process from serine"/>
    <property type="evidence" value="ECO:0007669"/>
    <property type="project" value="TreeGrafter"/>
</dbReference>
<dbReference type="InterPro" id="IPR000192">
    <property type="entry name" value="Aminotrans_V_dom"/>
</dbReference>
<sequence length="367" mass="39978">MIEMQFYPLTPLSLEEAKEFQFRFVRAIADVFSGTDFFQMGDVGVPPAGSPVQTRKAEAVLAKFFNVEDCVLVRGAGTGAIRVSLAAYLEPGDTVIVHDAPMYTTTKETFRMLGLKTHKVNFHDDAALADAVHAGKLLYIQHTRQQPEDRYELAHVIQVARQSRPELPIVVDENYAVFKTRHIGVEVGADVSTFSAFKLLGPEGIGVVVGRRACTARIRERNYSGGGQVQGPEAMEVLRAFTVAPVMIAVQSEQVTLLAERLNAGAVPGICEAHVANAQSRTVIARLEEPLAPQVIAACDAFGAATYPVGAESKYEVLPMIYRASGTVLESQPELRPYLLRINPMRASADLVVDILNRALAKVRSEG</sequence>
<dbReference type="STRING" id="392015.SAMN05421543_12913"/>
<protein>
    <submittedName>
        <fullName evidence="3">Aminotransferase class-V</fullName>
    </submittedName>
</protein>
<proteinExistence type="predicted"/>
<dbReference type="SUPFAM" id="SSF53383">
    <property type="entry name" value="PLP-dependent transferases"/>
    <property type="match status" value="1"/>
</dbReference>
<gene>
    <name evidence="3" type="ORF">SAMN05421543_12913</name>
</gene>
<evidence type="ECO:0000313" key="4">
    <source>
        <dbReference type="Proteomes" id="UP000183508"/>
    </source>
</evidence>
<dbReference type="InterPro" id="IPR015424">
    <property type="entry name" value="PyrdxlP-dep_Trfase"/>
</dbReference>
<feature type="domain" description="Aminotransferase class V" evidence="1">
    <location>
        <begin position="54"/>
        <end position="230"/>
    </location>
</feature>
<accession>A0A1I7L963</accession>
<keyword evidence="3" id="KW-0808">Transferase</keyword>
<keyword evidence="4" id="KW-1185">Reference proteome</keyword>
<dbReference type="Pfam" id="PF22475">
    <property type="entry name" value="YhfS-like_C"/>
    <property type="match status" value="1"/>
</dbReference>
<dbReference type="PANTHER" id="PTHR43797">
    <property type="entry name" value="HOMOCYSTEINE/CYSTEINE SYNTHASE"/>
    <property type="match status" value="1"/>
</dbReference>
<keyword evidence="3" id="KW-0032">Aminotransferase</keyword>
<evidence type="ECO:0000259" key="2">
    <source>
        <dbReference type="Pfam" id="PF22475"/>
    </source>
</evidence>
<dbReference type="Pfam" id="PF00266">
    <property type="entry name" value="Aminotran_5"/>
    <property type="match status" value="1"/>
</dbReference>
<dbReference type="InterPro" id="IPR054718">
    <property type="entry name" value="YhfS-like_C"/>
</dbReference>
<reference evidence="4" key="1">
    <citation type="submission" date="2016-10" db="EMBL/GenBank/DDBJ databases">
        <authorList>
            <person name="Varghese N."/>
        </authorList>
    </citation>
    <scope>NUCLEOTIDE SEQUENCE [LARGE SCALE GENOMIC DNA]</scope>
    <source>
        <strain evidence="4">DSM 17980</strain>
    </source>
</reference>
<dbReference type="GO" id="GO:0071269">
    <property type="term" value="P:L-homocysteine biosynthetic process"/>
    <property type="evidence" value="ECO:0007669"/>
    <property type="project" value="TreeGrafter"/>
</dbReference>
<feature type="domain" description="YhfS-like C-terminal" evidence="2">
    <location>
        <begin position="258"/>
        <end position="356"/>
    </location>
</feature>
<dbReference type="PANTHER" id="PTHR43797:SF2">
    <property type="entry name" value="HOMOCYSTEINE_CYSTEINE SYNTHASE"/>
    <property type="match status" value="1"/>
</dbReference>
<evidence type="ECO:0000259" key="1">
    <source>
        <dbReference type="Pfam" id="PF00266"/>
    </source>
</evidence>
<name>A0A1I7L963_9BACL</name>
<dbReference type="InterPro" id="IPR015421">
    <property type="entry name" value="PyrdxlP-dep_Trfase_major"/>
</dbReference>
<dbReference type="Proteomes" id="UP000183508">
    <property type="component" value="Unassembled WGS sequence"/>
</dbReference>
<dbReference type="Gene3D" id="3.90.1150.130">
    <property type="match status" value="1"/>
</dbReference>
<organism evidence="3 4">
    <name type="scientific">Alicyclobacillus macrosporangiidus</name>
    <dbReference type="NCBI Taxonomy" id="392015"/>
    <lineage>
        <taxon>Bacteria</taxon>
        <taxon>Bacillati</taxon>
        <taxon>Bacillota</taxon>
        <taxon>Bacilli</taxon>
        <taxon>Bacillales</taxon>
        <taxon>Alicyclobacillaceae</taxon>
        <taxon>Alicyclobacillus</taxon>
    </lineage>
</organism>
<dbReference type="GO" id="GO:0005737">
    <property type="term" value="C:cytoplasm"/>
    <property type="evidence" value="ECO:0007669"/>
    <property type="project" value="TreeGrafter"/>
</dbReference>